<protein>
    <submittedName>
        <fullName evidence="2">Uncharacterized protein</fullName>
    </submittedName>
</protein>
<reference evidence="2 3" key="1">
    <citation type="journal article" date="2018" name="Front. Microbiol.">
        <title>Comparative Genomics of the Herbivore Gut Symbiont Lactobacillus reuteri Reveals Genetic Diversity and Lifestyle Adaptation.</title>
        <authorList>
            <person name="Zhao J."/>
        </authorList>
    </citation>
    <scope>NUCLEOTIDE SEQUENCE [LARGE SCALE GENOMIC DNA]</scope>
    <source>
        <strain evidence="2 3">LR10</strain>
    </source>
</reference>
<dbReference type="OrthoDB" id="9788567at2"/>
<feature type="compositionally biased region" description="Basic and acidic residues" evidence="1">
    <location>
        <begin position="107"/>
        <end position="120"/>
    </location>
</feature>
<gene>
    <name evidence="2" type="ORF">DKZ22_06645</name>
</gene>
<evidence type="ECO:0000256" key="1">
    <source>
        <dbReference type="SAM" id="MobiDB-lite"/>
    </source>
</evidence>
<proteinExistence type="predicted"/>
<organism evidence="2 3">
    <name type="scientific">Limosilactobacillus reuteri</name>
    <name type="common">Lactobacillus reuteri</name>
    <dbReference type="NCBI Taxonomy" id="1598"/>
    <lineage>
        <taxon>Bacteria</taxon>
        <taxon>Bacillati</taxon>
        <taxon>Bacillota</taxon>
        <taxon>Bacilli</taxon>
        <taxon>Lactobacillales</taxon>
        <taxon>Lactobacillaceae</taxon>
        <taxon>Limosilactobacillus</taxon>
    </lineage>
</organism>
<evidence type="ECO:0000313" key="3">
    <source>
        <dbReference type="Proteomes" id="UP000245980"/>
    </source>
</evidence>
<accession>A0A143Q0I5</accession>
<feature type="region of interest" description="Disordered" evidence="1">
    <location>
        <begin position="107"/>
        <end position="140"/>
    </location>
</feature>
<name>A0A143Q0I5_LIMRT</name>
<comment type="caution">
    <text evidence="2">The sequence shown here is derived from an EMBL/GenBank/DDBJ whole genome shotgun (WGS) entry which is preliminary data.</text>
</comment>
<dbReference type="AlphaFoldDB" id="A0A143Q0I5"/>
<dbReference type="RefSeq" id="WP_063164394.1">
    <property type="nucleotide sequence ID" value="NZ_CP014786.1"/>
</dbReference>
<dbReference type="Proteomes" id="UP000245980">
    <property type="component" value="Unassembled WGS sequence"/>
</dbReference>
<dbReference type="EMBL" id="QGHT01000024">
    <property type="protein sequence ID" value="PWT41398.1"/>
    <property type="molecule type" value="Genomic_DNA"/>
</dbReference>
<evidence type="ECO:0000313" key="2">
    <source>
        <dbReference type="EMBL" id="PWT41398.1"/>
    </source>
</evidence>
<sequence>MADRRMINRIIMSQAKFIKMPLSAQGLYAQLMANTDDDGIVQAFSVMRMVGASDDDYKLLVAKGFVRPLNDDLVSYMCDWSKSNTLRRDRKEDSEYQSLLHEILPDEPIRKAKPRADTGKKKGGNKNMSNGRPLDGPWTAEEKMKRIEENRMECNRDEDEEEHNQSSSSSKIINNFIATHQISFNKYQLQQINEFKQQLNDERLVVRAMKEAMSKNNDPKVELPFSYLVKILSRYVQEHVTYESLQAKITNTFRKSSNEQMPEWSKKSQEELCKKADPEVIHKVRERIANRGK</sequence>